<dbReference type="Gene3D" id="1.10.340.30">
    <property type="entry name" value="Hypothetical protein, domain 2"/>
    <property type="match status" value="1"/>
</dbReference>
<evidence type="ECO:0000256" key="4">
    <source>
        <dbReference type="ARBA" id="ARBA00022763"/>
    </source>
</evidence>
<gene>
    <name evidence="7" type="ORF">H0266_13140</name>
</gene>
<proteinExistence type="inferred from homology"/>
<dbReference type="Proteomes" id="UP000571017">
    <property type="component" value="Unassembled WGS sequence"/>
</dbReference>
<evidence type="ECO:0000256" key="5">
    <source>
        <dbReference type="ARBA" id="ARBA00023204"/>
    </source>
</evidence>
<dbReference type="RefSeq" id="WP_181472898.1">
    <property type="nucleotide sequence ID" value="NZ_JACEFG010000003.1"/>
</dbReference>
<dbReference type="GO" id="GO:0005737">
    <property type="term" value="C:cytoplasm"/>
    <property type="evidence" value="ECO:0007669"/>
    <property type="project" value="TreeGrafter"/>
</dbReference>
<dbReference type="SMART" id="SM00478">
    <property type="entry name" value="ENDO3c"/>
    <property type="match status" value="1"/>
</dbReference>
<dbReference type="GO" id="GO:0006285">
    <property type="term" value="P:base-excision repair, AP site formation"/>
    <property type="evidence" value="ECO:0007669"/>
    <property type="project" value="TreeGrafter"/>
</dbReference>
<dbReference type="GO" id="GO:0032993">
    <property type="term" value="C:protein-DNA complex"/>
    <property type="evidence" value="ECO:0007669"/>
    <property type="project" value="TreeGrafter"/>
</dbReference>
<dbReference type="SUPFAM" id="SSF48150">
    <property type="entry name" value="DNA-glycosylase"/>
    <property type="match status" value="1"/>
</dbReference>
<dbReference type="EMBL" id="JACEFG010000003">
    <property type="protein sequence ID" value="MBA2175836.1"/>
    <property type="molecule type" value="Genomic_DNA"/>
</dbReference>
<comment type="caution">
    <text evidence="7">The sequence shown here is derived from an EMBL/GenBank/DDBJ whole genome shotgun (WGS) entry which is preliminary data.</text>
</comment>
<evidence type="ECO:0000256" key="3">
    <source>
        <dbReference type="ARBA" id="ARBA00012000"/>
    </source>
</evidence>
<dbReference type="FunFam" id="1.10.340.30:FF:000004">
    <property type="entry name" value="DNA-3-methyladenine glycosylase II"/>
    <property type="match status" value="1"/>
</dbReference>
<evidence type="ECO:0000256" key="2">
    <source>
        <dbReference type="ARBA" id="ARBA00010817"/>
    </source>
</evidence>
<dbReference type="EC" id="3.2.2.21" evidence="3"/>
<dbReference type="CDD" id="cd00056">
    <property type="entry name" value="ENDO3c"/>
    <property type="match status" value="1"/>
</dbReference>
<evidence type="ECO:0000256" key="1">
    <source>
        <dbReference type="ARBA" id="ARBA00000086"/>
    </source>
</evidence>
<keyword evidence="5" id="KW-0234">DNA repair</keyword>
<keyword evidence="4" id="KW-0227">DNA damage</keyword>
<comment type="catalytic activity">
    <reaction evidence="1">
        <text>Hydrolysis of alkylated DNA, releasing 3-methyladenine, 3-methylguanine, 7-methylguanine and 7-methyladenine.</text>
        <dbReference type="EC" id="3.2.2.21"/>
    </reaction>
</comment>
<dbReference type="PANTHER" id="PTHR43003:SF5">
    <property type="entry name" value="DNA-3-METHYLADENINE GLYCOSYLASE"/>
    <property type="match status" value="1"/>
</dbReference>
<dbReference type="InterPro" id="IPR003265">
    <property type="entry name" value="HhH-GPD_domain"/>
</dbReference>
<dbReference type="GO" id="GO:0032131">
    <property type="term" value="F:alkylated DNA binding"/>
    <property type="evidence" value="ECO:0007669"/>
    <property type="project" value="TreeGrafter"/>
</dbReference>
<name>A0A838CW46_9BACI</name>
<dbReference type="GO" id="GO:0043916">
    <property type="term" value="F:DNA-7-methylguanine glycosylase activity"/>
    <property type="evidence" value="ECO:0007669"/>
    <property type="project" value="TreeGrafter"/>
</dbReference>
<dbReference type="InterPro" id="IPR011257">
    <property type="entry name" value="DNA_glycosylase"/>
</dbReference>
<dbReference type="PANTHER" id="PTHR43003">
    <property type="entry name" value="DNA-3-METHYLADENINE GLYCOSYLASE"/>
    <property type="match status" value="1"/>
</dbReference>
<dbReference type="AlphaFoldDB" id="A0A838CW46"/>
<evidence type="ECO:0000313" key="7">
    <source>
        <dbReference type="EMBL" id="MBA2175836.1"/>
    </source>
</evidence>
<evidence type="ECO:0000259" key="6">
    <source>
        <dbReference type="SMART" id="SM00478"/>
    </source>
</evidence>
<feature type="domain" description="HhH-GPD" evidence="6">
    <location>
        <begin position="53"/>
        <end position="214"/>
    </location>
</feature>
<dbReference type="GO" id="GO:0008725">
    <property type="term" value="F:DNA-3-methyladenine glycosylase activity"/>
    <property type="evidence" value="ECO:0007669"/>
    <property type="project" value="TreeGrafter"/>
</dbReference>
<dbReference type="Pfam" id="PF00730">
    <property type="entry name" value="HhH-GPD"/>
    <property type="match status" value="1"/>
</dbReference>
<comment type="similarity">
    <text evidence="2">Belongs to the alkylbase DNA glycosidase AlkA family.</text>
</comment>
<dbReference type="GO" id="GO:0006307">
    <property type="term" value="P:DNA alkylation repair"/>
    <property type="evidence" value="ECO:0007669"/>
    <property type="project" value="TreeGrafter"/>
</dbReference>
<reference evidence="7 8" key="1">
    <citation type="journal article" date="2004" name="Extremophiles">
        <title>Halobacillus locisalis sp. nov., a halophilic bacterium isolated from a marine solar saltern of the Yellow Sea in Korea.</title>
        <authorList>
            <person name="Yoon J.H."/>
            <person name="Kang K.H."/>
            <person name="Oh T.K."/>
            <person name="Park Y.H."/>
        </authorList>
    </citation>
    <scope>NUCLEOTIDE SEQUENCE [LARGE SCALE GENOMIC DNA]</scope>
    <source>
        <strain evidence="7 8">KCTC 3788</strain>
    </source>
</reference>
<evidence type="ECO:0000313" key="8">
    <source>
        <dbReference type="Proteomes" id="UP000571017"/>
    </source>
</evidence>
<keyword evidence="8" id="KW-1185">Reference proteome</keyword>
<organism evidence="7 8">
    <name type="scientific">Halobacillus locisalis</name>
    <dbReference type="NCBI Taxonomy" id="220753"/>
    <lineage>
        <taxon>Bacteria</taxon>
        <taxon>Bacillati</taxon>
        <taxon>Bacillota</taxon>
        <taxon>Bacilli</taxon>
        <taxon>Bacillales</taxon>
        <taxon>Bacillaceae</taxon>
        <taxon>Halobacillus</taxon>
    </lineage>
</organism>
<dbReference type="InterPro" id="IPR051912">
    <property type="entry name" value="Alkylbase_DNA_Glycosylase/TA"/>
</dbReference>
<protein>
    <recommendedName>
        <fullName evidence="3">DNA-3-methyladenine glycosylase II</fullName>
        <ecNumber evidence="3">3.2.2.21</ecNumber>
    </recommendedName>
</protein>
<accession>A0A838CW46</accession>
<sequence length="217" mass="24451">MYNETIILNVENDQAIYQLIKNDTQLGKLIAIIGDLTITLSSDPFRSLVKTIIDQQLSVKAAGTINNRVEELMCGNVTPYALSISSDESLRNAGVSYRKISYIRDLVDKVLKGDLNFEEMNQLHNKEVVAMLTNVKGIGKWSAEMFLIFSLGRTNVLSLDDVGLQRAAKWLYGGEEGKELLKSKADLWTPHYTIASLYLWEAVNRDLVIEFENIDMT</sequence>
<dbReference type="Gene3D" id="1.10.1670.40">
    <property type="match status" value="1"/>
</dbReference>